<evidence type="ECO:0000259" key="4">
    <source>
        <dbReference type="PROSITE" id="PS50110"/>
    </source>
</evidence>
<dbReference type="Gene3D" id="3.40.50.2300">
    <property type="match status" value="1"/>
</dbReference>
<dbReference type="RefSeq" id="WP_120624524.1">
    <property type="nucleotide sequence ID" value="NZ_RAWG01000031.1"/>
</dbReference>
<feature type="domain" description="Response regulatory" evidence="4">
    <location>
        <begin position="3"/>
        <end position="120"/>
    </location>
</feature>
<accession>A0A3A8NXA0</accession>
<dbReference type="Pfam" id="PF00072">
    <property type="entry name" value="Response_reg"/>
    <property type="match status" value="1"/>
</dbReference>
<dbReference type="GO" id="GO:0000160">
    <property type="term" value="P:phosphorelay signal transduction system"/>
    <property type="evidence" value="ECO:0007669"/>
    <property type="project" value="InterPro"/>
</dbReference>
<dbReference type="OrthoDB" id="9794815at2"/>
<dbReference type="AlphaFoldDB" id="A0A3A8NXA0"/>
<dbReference type="EMBL" id="RAWG01000031">
    <property type="protein sequence ID" value="RKH45755.1"/>
    <property type="molecule type" value="Genomic_DNA"/>
</dbReference>
<dbReference type="Proteomes" id="UP000273405">
    <property type="component" value="Unassembled WGS sequence"/>
</dbReference>
<evidence type="ECO:0000256" key="2">
    <source>
        <dbReference type="PROSITE-ProRule" id="PRU00169"/>
    </source>
</evidence>
<keyword evidence="1 2" id="KW-0597">Phosphoprotein</keyword>
<evidence type="ECO:0000256" key="3">
    <source>
        <dbReference type="SAM" id="MobiDB-lite"/>
    </source>
</evidence>
<dbReference type="InterPro" id="IPR011006">
    <property type="entry name" value="CheY-like_superfamily"/>
</dbReference>
<reference evidence="6" key="1">
    <citation type="submission" date="2018-09" db="EMBL/GenBank/DDBJ databases">
        <authorList>
            <person name="Livingstone P.G."/>
            <person name="Whitworth D.E."/>
        </authorList>
    </citation>
    <scope>NUCLEOTIDE SEQUENCE [LARGE SCALE GENOMIC DNA]</scope>
    <source>
        <strain evidence="6">CA040B</strain>
    </source>
</reference>
<dbReference type="InterPro" id="IPR050595">
    <property type="entry name" value="Bact_response_regulator"/>
</dbReference>
<dbReference type="PANTHER" id="PTHR44591:SF3">
    <property type="entry name" value="RESPONSE REGULATORY DOMAIN-CONTAINING PROTEIN"/>
    <property type="match status" value="1"/>
</dbReference>
<evidence type="ECO:0000313" key="5">
    <source>
        <dbReference type="EMBL" id="RKH45755.1"/>
    </source>
</evidence>
<name>A0A3A8NXA0_9BACT</name>
<dbReference type="SMART" id="SM00448">
    <property type="entry name" value="REC"/>
    <property type="match status" value="1"/>
</dbReference>
<gene>
    <name evidence="5" type="ORF">D7X12_07245</name>
</gene>
<dbReference type="PROSITE" id="PS50110">
    <property type="entry name" value="RESPONSE_REGULATORY"/>
    <property type="match status" value="1"/>
</dbReference>
<keyword evidence="6" id="KW-1185">Reference proteome</keyword>
<evidence type="ECO:0000256" key="1">
    <source>
        <dbReference type="ARBA" id="ARBA00022553"/>
    </source>
</evidence>
<dbReference type="SUPFAM" id="SSF52172">
    <property type="entry name" value="CheY-like"/>
    <property type="match status" value="1"/>
</dbReference>
<feature type="region of interest" description="Disordered" evidence="3">
    <location>
        <begin position="113"/>
        <end position="137"/>
    </location>
</feature>
<protein>
    <submittedName>
        <fullName evidence="5">Response regulator</fullName>
    </submittedName>
</protein>
<proteinExistence type="predicted"/>
<sequence>MPEVLVVDDSKVMREMVVACLRPYPDSRFTQASSGLEAIEQLSLKSYDLLVLDLNMPDIGGIEVVEFVRGQDHLRSLPIIIVTTRGDEASRERALSAGASLFMTKPFTPDSIQGAARSLLEKSPSQDAKPQDEASRG</sequence>
<organism evidence="5 6">
    <name type="scientific">Corallococcus sicarius</name>
    <dbReference type="NCBI Taxonomy" id="2316726"/>
    <lineage>
        <taxon>Bacteria</taxon>
        <taxon>Pseudomonadati</taxon>
        <taxon>Myxococcota</taxon>
        <taxon>Myxococcia</taxon>
        <taxon>Myxococcales</taxon>
        <taxon>Cystobacterineae</taxon>
        <taxon>Myxococcaceae</taxon>
        <taxon>Corallococcus</taxon>
    </lineage>
</organism>
<evidence type="ECO:0000313" key="6">
    <source>
        <dbReference type="Proteomes" id="UP000273405"/>
    </source>
</evidence>
<dbReference type="InterPro" id="IPR001789">
    <property type="entry name" value="Sig_transdc_resp-reg_receiver"/>
</dbReference>
<dbReference type="PANTHER" id="PTHR44591">
    <property type="entry name" value="STRESS RESPONSE REGULATOR PROTEIN 1"/>
    <property type="match status" value="1"/>
</dbReference>
<comment type="caution">
    <text evidence="5">The sequence shown here is derived from an EMBL/GenBank/DDBJ whole genome shotgun (WGS) entry which is preliminary data.</text>
</comment>
<feature type="modified residue" description="4-aspartylphosphate" evidence="2">
    <location>
        <position position="53"/>
    </location>
</feature>